<keyword evidence="7" id="KW-1185">Reference proteome</keyword>
<accession>A0A0R3RJP0</accession>
<dbReference type="Proteomes" id="UP000050640">
    <property type="component" value="Unplaced"/>
</dbReference>
<evidence type="ECO:0000256" key="3">
    <source>
        <dbReference type="ARBA" id="ARBA00022989"/>
    </source>
</evidence>
<evidence type="ECO:0000313" key="8">
    <source>
        <dbReference type="WBParaSite" id="EEL_0000169901-mRNA-1"/>
    </source>
</evidence>
<name>A0A0R3RJP0_9BILA</name>
<evidence type="ECO:0000259" key="6">
    <source>
        <dbReference type="PROSITE" id="PS50262"/>
    </source>
</evidence>
<organism evidence="7 8">
    <name type="scientific">Elaeophora elaphi</name>
    <dbReference type="NCBI Taxonomy" id="1147741"/>
    <lineage>
        <taxon>Eukaryota</taxon>
        <taxon>Metazoa</taxon>
        <taxon>Ecdysozoa</taxon>
        <taxon>Nematoda</taxon>
        <taxon>Chromadorea</taxon>
        <taxon>Rhabditida</taxon>
        <taxon>Spirurina</taxon>
        <taxon>Spiruromorpha</taxon>
        <taxon>Filarioidea</taxon>
        <taxon>Onchocercidae</taxon>
        <taxon>Elaeophora</taxon>
    </lineage>
</organism>
<dbReference type="GO" id="GO:0016020">
    <property type="term" value="C:membrane"/>
    <property type="evidence" value="ECO:0007669"/>
    <property type="project" value="UniProtKB-SubCell"/>
</dbReference>
<keyword evidence="3 5" id="KW-1133">Transmembrane helix</keyword>
<sequence>MVASNGPLLHLARTNSQFCDARGILCNSYLICNLQTSVIPRTWYTIVQVFTIMFRNSELEDGIAIACIATTAVLGLSSNGISLYIASTRSRFRNAFGILCRSFLICNLQAIFALSAWCIIVLSVKSEELSSPELFFTRPIGVFVNGPYYGSLFVHFLISLNRFCAFAYATKYNQLWSESRALIAGIMSWVLGTTISMGHLDGGCSLTFHKNYTYRFSYSRSVVGKICSTTDALITTVAITSTACIDLITLTKILAYRRRMQETDTVSSAGESSGEGRILFFRQSCILGLIYVFYIFTMVAHPYIFTNKWLLFASSTVSWILVQSMDG</sequence>
<feature type="domain" description="G-protein coupled receptors family 1 profile" evidence="6">
    <location>
        <begin position="78"/>
        <end position="327"/>
    </location>
</feature>
<dbReference type="PANTHER" id="PTHR23017">
    <property type="entry name" value="SERPENTINE RECEPTOR, CLASS X"/>
    <property type="match status" value="1"/>
</dbReference>
<dbReference type="PROSITE" id="PS50262">
    <property type="entry name" value="G_PROTEIN_RECEP_F1_2"/>
    <property type="match status" value="1"/>
</dbReference>
<dbReference type="Pfam" id="PF10328">
    <property type="entry name" value="7TM_GPCR_Srx"/>
    <property type="match status" value="1"/>
</dbReference>
<feature type="transmembrane region" description="Helical" evidence="5">
    <location>
        <begin position="148"/>
        <end position="169"/>
    </location>
</feature>
<proteinExistence type="predicted"/>
<dbReference type="InterPro" id="IPR019430">
    <property type="entry name" value="7TM_GPCR_serpentine_rcpt_Srx"/>
</dbReference>
<comment type="subcellular location">
    <subcellularLocation>
        <location evidence="1">Membrane</location>
    </subcellularLocation>
</comment>
<dbReference type="AlphaFoldDB" id="A0A0R3RJP0"/>
<dbReference type="PANTHER" id="PTHR23017:SF21">
    <property type="entry name" value="7TM GPCR SERPENTINE RECEPTOR CLASS X (SRX) DOMAIN-CONTAINING PROTEIN"/>
    <property type="match status" value="1"/>
</dbReference>
<feature type="transmembrane region" description="Helical" evidence="5">
    <location>
        <begin position="232"/>
        <end position="250"/>
    </location>
</feature>
<evidence type="ECO:0000256" key="2">
    <source>
        <dbReference type="ARBA" id="ARBA00022692"/>
    </source>
</evidence>
<evidence type="ECO:0000256" key="4">
    <source>
        <dbReference type="ARBA" id="ARBA00023136"/>
    </source>
</evidence>
<keyword evidence="2 5" id="KW-0812">Transmembrane</keyword>
<feature type="transmembrane region" description="Helical" evidence="5">
    <location>
        <begin position="181"/>
        <end position="200"/>
    </location>
</feature>
<feature type="transmembrane region" description="Helical" evidence="5">
    <location>
        <begin position="63"/>
        <end position="86"/>
    </location>
</feature>
<protein>
    <submittedName>
        <fullName evidence="8">G_PROTEIN_RECEP_F1_2 domain-containing protein</fullName>
    </submittedName>
</protein>
<feature type="transmembrane region" description="Helical" evidence="5">
    <location>
        <begin position="285"/>
        <end position="305"/>
    </location>
</feature>
<dbReference type="Gene3D" id="1.20.1070.10">
    <property type="entry name" value="Rhodopsin 7-helix transmembrane proteins"/>
    <property type="match status" value="1"/>
</dbReference>
<reference evidence="8" key="1">
    <citation type="submission" date="2017-02" db="UniProtKB">
        <authorList>
            <consortium name="WormBaseParasite"/>
        </authorList>
    </citation>
    <scope>IDENTIFICATION</scope>
</reference>
<dbReference type="SUPFAM" id="SSF81321">
    <property type="entry name" value="Family A G protein-coupled receptor-like"/>
    <property type="match status" value="1"/>
</dbReference>
<evidence type="ECO:0000256" key="5">
    <source>
        <dbReference type="SAM" id="Phobius"/>
    </source>
</evidence>
<dbReference type="InterPro" id="IPR017452">
    <property type="entry name" value="GPCR_Rhodpsn_7TM"/>
</dbReference>
<evidence type="ECO:0000313" key="7">
    <source>
        <dbReference type="Proteomes" id="UP000050640"/>
    </source>
</evidence>
<dbReference type="WBParaSite" id="EEL_0000169901-mRNA-1">
    <property type="protein sequence ID" value="EEL_0000169901-mRNA-1"/>
    <property type="gene ID" value="EEL_0000169901"/>
</dbReference>
<evidence type="ECO:0000256" key="1">
    <source>
        <dbReference type="ARBA" id="ARBA00004370"/>
    </source>
</evidence>
<keyword evidence="4 5" id="KW-0472">Membrane</keyword>
<feature type="transmembrane region" description="Helical" evidence="5">
    <location>
        <begin position="98"/>
        <end position="124"/>
    </location>
</feature>